<evidence type="ECO:0000256" key="6">
    <source>
        <dbReference type="ARBA" id="ARBA00023136"/>
    </source>
</evidence>
<keyword evidence="5 7" id="KW-1133">Transmembrane helix</keyword>
<dbReference type="GO" id="GO:0022857">
    <property type="term" value="F:transmembrane transporter activity"/>
    <property type="evidence" value="ECO:0007669"/>
    <property type="project" value="InterPro"/>
</dbReference>
<evidence type="ECO:0000256" key="4">
    <source>
        <dbReference type="ARBA" id="ARBA00022692"/>
    </source>
</evidence>
<evidence type="ECO:0000259" key="8">
    <source>
        <dbReference type="PROSITE" id="PS50850"/>
    </source>
</evidence>
<feature type="transmembrane region" description="Helical" evidence="7">
    <location>
        <begin position="177"/>
        <end position="200"/>
    </location>
</feature>
<feature type="transmembrane region" description="Helical" evidence="7">
    <location>
        <begin position="330"/>
        <end position="352"/>
    </location>
</feature>
<dbReference type="EMBL" id="PPTP01000001">
    <property type="protein sequence ID" value="RDB57468.1"/>
    <property type="molecule type" value="Genomic_DNA"/>
</dbReference>
<dbReference type="PANTHER" id="PTHR43045">
    <property type="entry name" value="SHIKIMATE TRANSPORTER"/>
    <property type="match status" value="1"/>
</dbReference>
<feature type="transmembrane region" description="Helical" evidence="7">
    <location>
        <begin position="265"/>
        <end position="282"/>
    </location>
</feature>
<dbReference type="AlphaFoldDB" id="A0A369LHH3"/>
<keyword evidence="3" id="KW-1003">Cell membrane</keyword>
<dbReference type="InterPro" id="IPR020846">
    <property type="entry name" value="MFS_dom"/>
</dbReference>
<feature type="transmembrane region" description="Helical" evidence="7">
    <location>
        <begin position="139"/>
        <end position="165"/>
    </location>
</feature>
<sequence>MNNLAKSPATAAAGVAAPAVAVSAKPQVKRDSTLEVMVASMVGTAIEFYDNYCYSIAAASYFGLIFFTDVAKSDPVLATLLAFVTFAVSFLARPFGSLLFGHFGDRLGRKKTLVAALMLMGTATFCVGLLPGYDVLGPAAVVLLCVCRACQGLGLAGEWSGAALVATENAPADKRALFGSFPNLGAPIGFFCAYGVNLLLDTLLPADAMVAWGWRIPFLLSCLLVIVGLVVRMRMSETPVFQKAAAENRTTKTPLRDLVHHWRRLVLGTCTMSITYTLFYVLGTWSLSYGVSTLGFTQQQYLGMQMISVFFFAGFILVGCLTADKRGRKPVLVVGNVCTVLFALVAPMLLAAHSVLSVMVFLCVGFACMGTIFGPCGSYLPELFPAKVRYSGAGLSYNLAAITGGAFAPTIASALVMNFGIQSLGWYLGGMALVALVALAFFRESKDVDFEQ</sequence>
<evidence type="ECO:0000256" key="3">
    <source>
        <dbReference type="ARBA" id="ARBA00022475"/>
    </source>
</evidence>
<keyword evidence="2" id="KW-0813">Transport</keyword>
<proteinExistence type="predicted"/>
<keyword evidence="4 7" id="KW-0812">Transmembrane</keyword>
<dbReference type="OrthoDB" id="8953821at2"/>
<gene>
    <name evidence="9" type="ORF">C1880_01210</name>
</gene>
<evidence type="ECO:0000256" key="5">
    <source>
        <dbReference type="ARBA" id="ARBA00022989"/>
    </source>
</evidence>
<evidence type="ECO:0000256" key="1">
    <source>
        <dbReference type="ARBA" id="ARBA00004651"/>
    </source>
</evidence>
<feature type="transmembrane region" description="Helical" evidence="7">
    <location>
        <begin position="392"/>
        <end position="412"/>
    </location>
</feature>
<dbReference type="PROSITE" id="PS50850">
    <property type="entry name" value="MFS"/>
    <property type="match status" value="1"/>
</dbReference>
<reference evidence="9 10" key="1">
    <citation type="journal article" date="2018" name="Elife">
        <title>Discovery and characterization of a prevalent human gut bacterial enzyme sufficient for the inactivation of a family of plant toxins.</title>
        <authorList>
            <person name="Koppel N."/>
            <person name="Bisanz J.E."/>
            <person name="Pandelia M.E."/>
            <person name="Turnbaugh P.J."/>
            <person name="Balskus E.P."/>
        </authorList>
    </citation>
    <scope>NUCLEOTIDE SEQUENCE [LARGE SCALE GENOMIC DNA]</scope>
    <source>
        <strain evidence="10">anaerobia AP69FAA</strain>
    </source>
</reference>
<feature type="transmembrane region" description="Helical" evidence="7">
    <location>
        <begin position="76"/>
        <end position="100"/>
    </location>
</feature>
<evidence type="ECO:0000256" key="2">
    <source>
        <dbReference type="ARBA" id="ARBA00022448"/>
    </source>
</evidence>
<feature type="transmembrane region" description="Helical" evidence="7">
    <location>
        <begin position="112"/>
        <end position="133"/>
    </location>
</feature>
<dbReference type="InterPro" id="IPR011701">
    <property type="entry name" value="MFS"/>
</dbReference>
<dbReference type="GO" id="GO:0005886">
    <property type="term" value="C:plasma membrane"/>
    <property type="evidence" value="ECO:0007669"/>
    <property type="project" value="UniProtKB-SubCell"/>
</dbReference>
<protein>
    <submittedName>
        <fullName evidence="9">MFS transporter</fullName>
    </submittedName>
</protein>
<dbReference type="Pfam" id="PF07690">
    <property type="entry name" value="MFS_1"/>
    <property type="match status" value="1"/>
</dbReference>
<keyword evidence="6 7" id="KW-0472">Membrane</keyword>
<feature type="transmembrane region" description="Helical" evidence="7">
    <location>
        <begin position="302"/>
        <end position="323"/>
    </location>
</feature>
<comment type="caution">
    <text evidence="9">The sequence shown here is derived from an EMBL/GenBank/DDBJ whole genome shotgun (WGS) entry which is preliminary data.</text>
</comment>
<dbReference type="Gene3D" id="1.20.1250.20">
    <property type="entry name" value="MFS general substrate transporter like domains"/>
    <property type="match status" value="2"/>
</dbReference>
<name>A0A369LHH3_9ACTN</name>
<dbReference type="InterPro" id="IPR036259">
    <property type="entry name" value="MFS_trans_sf"/>
</dbReference>
<evidence type="ECO:0000256" key="7">
    <source>
        <dbReference type="SAM" id="Phobius"/>
    </source>
</evidence>
<feature type="transmembrane region" description="Helical" evidence="7">
    <location>
        <begin position="358"/>
        <end position="380"/>
    </location>
</feature>
<organism evidence="9 10">
    <name type="scientific">Senegalimassilia anaerobia</name>
    <dbReference type="NCBI Taxonomy" id="1473216"/>
    <lineage>
        <taxon>Bacteria</taxon>
        <taxon>Bacillati</taxon>
        <taxon>Actinomycetota</taxon>
        <taxon>Coriobacteriia</taxon>
        <taxon>Coriobacteriales</taxon>
        <taxon>Coriobacteriaceae</taxon>
        <taxon>Senegalimassilia</taxon>
    </lineage>
</organism>
<dbReference type="CDD" id="cd17369">
    <property type="entry name" value="MFS_ShiA_like"/>
    <property type="match status" value="1"/>
</dbReference>
<dbReference type="PANTHER" id="PTHR43045:SF2">
    <property type="entry name" value="INNER MEMBRANE METABOLITE TRANSPORT PROTEIN YHJE"/>
    <property type="match status" value="1"/>
</dbReference>
<dbReference type="Proteomes" id="UP000253792">
    <property type="component" value="Unassembled WGS sequence"/>
</dbReference>
<feature type="transmembrane region" description="Helical" evidence="7">
    <location>
        <begin position="424"/>
        <end position="442"/>
    </location>
</feature>
<feature type="domain" description="Major facilitator superfamily (MFS) profile" evidence="8">
    <location>
        <begin position="36"/>
        <end position="447"/>
    </location>
</feature>
<keyword evidence="10" id="KW-1185">Reference proteome</keyword>
<evidence type="ECO:0000313" key="10">
    <source>
        <dbReference type="Proteomes" id="UP000253792"/>
    </source>
</evidence>
<evidence type="ECO:0000313" key="9">
    <source>
        <dbReference type="EMBL" id="RDB57468.1"/>
    </source>
</evidence>
<accession>A0A369LHH3</accession>
<comment type="subcellular location">
    <subcellularLocation>
        <location evidence="1">Cell membrane</location>
        <topology evidence="1">Multi-pass membrane protein</topology>
    </subcellularLocation>
</comment>
<dbReference type="RefSeq" id="WP_114619959.1">
    <property type="nucleotide sequence ID" value="NZ_PPTP01000001.1"/>
</dbReference>
<feature type="transmembrane region" description="Helical" evidence="7">
    <location>
        <begin position="212"/>
        <end position="231"/>
    </location>
</feature>
<dbReference type="SUPFAM" id="SSF103473">
    <property type="entry name" value="MFS general substrate transporter"/>
    <property type="match status" value="1"/>
</dbReference>